<dbReference type="InterPro" id="IPR029058">
    <property type="entry name" value="AB_hydrolase_fold"/>
</dbReference>
<dbReference type="SUPFAM" id="SSF53474">
    <property type="entry name" value="alpha/beta-Hydrolases"/>
    <property type="match status" value="1"/>
</dbReference>
<evidence type="ECO:0000313" key="4">
    <source>
        <dbReference type="Proteomes" id="UP000515908"/>
    </source>
</evidence>
<dbReference type="PANTHER" id="PTHR11731">
    <property type="entry name" value="PROTEASE FAMILY S9B,C DIPEPTIDYL-PEPTIDASE IV-RELATED"/>
    <property type="match status" value="1"/>
</dbReference>
<dbReference type="GO" id="GO:0006508">
    <property type="term" value="P:proteolysis"/>
    <property type="evidence" value="ECO:0007669"/>
    <property type="project" value="InterPro"/>
</dbReference>
<dbReference type="GO" id="GO:0008236">
    <property type="term" value="F:serine-type peptidase activity"/>
    <property type="evidence" value="ECO:0007669"/>
    <property type="project" value="InterPro"/>
</dbReference>
<dbReference type="Gene3D" id="3.40.50.1820">
    <property type="entry name" value="alpha/beta hydrolase"/>
    <property type="match status" value="1"/>
</dbReference>
<dbReference type="OrthoDB" id="16520at2759"/>
<feature type="domain" description="Peptidase S9 prolyl oligopeptidase catalytic" evidence="1">
    <location>
        <begin position="393"/>
        <end position="601"/>
    </location>
</feature>
<dbReference type="AlphaFoldDB" id="A0A7G2C5X4"/>
<evidence type="ECO:0000259" key="1">
    <source>
        <dbReference type="Pfam" id="PF00326"/>
    </source>
</evidence>
<evidence type="ECO:0000259" key="2">
    <source>
        <dbReference type="Pfam" id="PF00930"/>
    </source>
</evidence>
<gene>
    <name evidence="3" type="ORF">ADEAN_000199100</name>
</gene>
<sequence length="614" mass="68450">MVALPSGKTPLRDNVLPSAERTSHMNYLAEEDGGLERMAYPRVGDANVLPLLLLYDRTTGEHRYIPPAALRAVAPWYEYLCRFGFKDGKTLYLSLLSRTQEQYVVVSCAFAGLPTLGDRSPQTILDEDKDTHGVSFTVEWAQTIPWAWVEIPSGRPIHFGKYYDFLVCHDTFEEGGRAYFHLFYRPAGGDKDSWAPLTQGDWNVTPTSLSVEEQEGTGITVVYFEANAHDRLVKQLYRVQLDSTAKHPCVFSASTITPISPEREHVYCYCNTTKGVYYLSSTAVTPPQLHFYTEADRAVVPLDDWMLPDGKTPTSQHSPHTGLPPGTPLVIPSSVTVHNKKGVPLSANVFIPTSYQEHDKSQKLPLVLYVYGGPHVQLVHQHEYYAPYNAILQSALQGGIAAAVVDNSMSNANGLRDLSVCKNNMGHFETDDYVTVVKYLTSNPVLQHANVELRVDPERIAIFGWSYGGYSTLLAMSQAASVFKLGLAGAPVGDWRLYDTGYTERYLGLLTEEEETGVTEESVTVPVRPAYLQSAIAAHVKGFPEELNRLYIAHGLLDENVHFVNTCSVIEALIQEGKPFNMIVYPGERHGLRQKKESRLHHDGHLLKVLHDLL</sequence>
<name>A0A7G2C5X4_9TRYP</name>
<reference evidence="3 4" key="1">
    <citation type="submission" date="2020-08" db="EMBL/GenBank/DDBJ databases">
        <authorList>
            <person name="Newling K."/>
            <person name="Davey J."/>
            <person name="Forrester S."/>
        </authorList>
    </citation>
    <scope>NUCLEOTIDE SEQUENCE [LARGE SCALE GENOMIC DNA]</scope>
    <source>
        <strain evidence="4">Crithidia deanei Carvalho (ATCC PRA-265)</strain>
    </source>
</reference>
<dbReference type="InterPro" id="IPR002469">
    <property type="entry name" value="Peptidase_S9B_N"/>
</dbReference>
<accession>A0A7G2C5X4</accession>
<proteinExistence type="predicted"/>
<dbReference type="Pfam" id="PF00930">
    <property type="entry name" value="DPPIV_N"/>
    <property type="match status" value="1"/>
</dbReference>
<keyword evidence="4" id="KW-1185">Reference proteome</keyword>
<protein>
    <submittedName>
        <fullName evidence="3">Dipeptidyl peptidase IV (DPP IV) N-terminal region/Prolyl oligopeptidase family, putative</fullName>
    </submittedName>
</protein>
<dbReference type="EMBL" id="LR877147">
    <property type="protein sequence ID" value="CAD2214541.1"/>
    <property type="molecule type" value="Genomic_DNA"/>
</dbReference>
<dbReference type="InterPro" id="IPR001375">
    <property type="entry name" value="Peptidase_S9_cat"/>
</dbReference>
<feature type="domain" description="Dipeptidylpeptidase IV N-terminal" evidence="2">
    <location>
        <begin position="25"/>
        <end position="271"/>
    </location>
</feature>
<dbReference type="InterPro" id="IPR050278">
    <property type="entry name" value="Serine_Prot_S9B/DPPIV"/>
</dbReference>
<organism evidence="3 4">
    <name type="scientific">Angomonas deanei</name>
    <dbReference type="NCBI Taxonomy" id="59799"/>
    <lineage>
        <taxon>Eukaryota</taxon>
        <taxon>Discoba</taxon>
        <taxon>Euglenozoa</taxon>
        <taxon>Kinetoplastea</taxon>
        <taxon>Metakinetoplastina</taxon>
        <taxon>Trypanosomatida</taxon>
        <taxon>Trypanosomatidae</taxon>
        <taxon>Strigomonadinae</taxon>
        <taxon>Angomonas</taxon>
    </lineage>
</organism>
<evidence type="ECO:0000313" key="3">
    <source>
        <dbReference type="EMBL" id="CAD2214541.1"/>
    </source>
</evidence>
<dbReference type="Pfam" id="PF00326">
    <property type="entry name" value="Peptidase_S9"/>
    <property type="match status" value="1"/>
</dbReference>
<dbReference type="Proteomes" id="UP000515908">
    <property type="component" value="Chromosome 03"/>
</dbReference>
<dbReference type="GO" id="GO:0008239">
    <property type="term" value="F:dipeptidyl-peptidase activity"/>
    <property type="evidence" value="ECO:0007669"/>
    <property type="project" value="TreeGrafter"/>
</dbReference>
<dbReference type="Gene3D" id="2.140.10.30">
    <property type="entry name" value="Dipeptidylpeptidase IV, N-terminal domain"/>
    <property type="match status" value="1"/>
</dbReference>
<dbReference type="VEuPathDB" id="TriTrypDB:ADEAN_000199100"/>
<dbReference type="PANTHER" id="PTHR11731:SF193">
    <property type="entry name" value="DIPEPTIDYL PEPTIDASE 9"/>
    <property type="match status" value="1"/>
</dbReference>